<sequence length="276" mass="31354">MQVIGLCRFSYPAIGGFQVTHPSPEDRMKSLWAPERMASRFATFEAYTLPCIRAQTDGDFTFIIVIGDTMPRTYKSRLQELVADVPQIVIREHAPGKHRRVMSGVINAERARSKSPCLQFRLDDDDAVALHFVAELRRRAGQALPVLSDHRSLAIDFNQGFVVHSGPDGISAAPVRERCWTPGLAVMLQPRTRLTVMNFNHSRIWERMPVLSFPGEDMMIRGHTEYNDSRQKSAARPVKTTLLDKDHEDYFRMAFNVDADEVRRLFSPAHQAAFTV</sequence>
<proteinExistence type="predicted"/>
<organism evidence="1 2">
    <name type="scientific">Roseobacter ponti</name>
    <dbReference type="NCBI Taxonomy" id="1891787"/>
    <lineage>
        <taxon>Bacteria</taxon>
        <taxon>Pseudomonadati</taxon>
        <taxon>Pseudomonadota</taxon>
        <taxon>Alphaproteobacteria</taxon>
        <taxon>Rhodobacterales</taxon>
        <taxon>Roseobacteraceae</taxon>
        <taxon>Roseobacter</taxon>
    </lineage>
</organism>
<dbReference type="Pfam" id="PF11316">
    <property type="entry name" value="Rhamno_transf"/>
    <property type="match status" value="1"/>
</dbReference>
<evidence type="ECO:0008006" key="3">
    <source>
        <dbReference type="Google" id="ProtNLM"/>
    </source>
</evidence>
<dbReference type="Proteomes" id="UP000503308">
    <property type="component" value="Chromosome"/>
</dbReference>
<dbReference type="AlphaFoldDB" id="A0A858SXV3"/>
<evidence type="ECO:0000313" key="1">
    <source>
        <dbReference type="EMBL" id="QJF53080.1"/>
    </source>
</evidence>
<dbReference type="EMBL" id="CP048788">
    <property type="protein sequence ID" value="QJF53080.1"/>
    <property type="molecule type" value="Genomic_DNA"/>
</dbReference>
<reference evidence="1 2" key="1">
    <citation type="submission" date="2020-02" db="EMBL/GenBank/DDBJ databases">
        <title>Genome sequence of Roseobacter ponti.</title>
        <authorList>
            <person name="Hollensteiner J."/>
            <person name="Schneider D."/>
            <person name="Poehlein A."/>
            <person name="Daniel R."/>
        </authorList>
    </citation>
    <scope>NUCLEOTIDE SEQUENCE [LARGE SCALE GENOMIC DNA]</scope>
    <source>
        <strain evidence="1 2">DSM 106830</strain>
    </source>
</reference>
<name>A0A858SXV3_9RHOB</name>
<keyword evidence="2" id="KW-1185">Reference proteome</keyword>
<dbReference type="InterPro" id="IPR021466">
    <property type="entry name" value="Put_rhamnosyl_transferase"/>
</dbReference>
<dbReference type="KEGG" id="rpon:G3256_02845"/>
<protein>
    <recommendedName>
        <fullName evidence="3">Rhamnosyl transferase</fullName>
    </recommendedName>
</protein>
<gene>
    <name evidence="1" type="ORF">G3256_02845</name>
</gene>
<accession>A0A858SXV3</accession>
<evidence type="ECO:0000313" key="2">
    <source>
        <dbReference type="Proteomes" id="UP000503308"/>
    </source>
</evidence>